<reference evidence="3" key="2">
    <citation type="submission" date="2021-08" db="EMBL/GenBank/DDBJ databases">
        <authorList>
            <person name="Tani A."/>
            <person name="Ola A."/>
            <person name="Ogura Y."/>
            <person name="Katsura K."/>
            <person name="Hayashi T."/>
        </authorList>
    </citation>
    <scope>NUCLEOTIDE SEQUENCE</scope>
    <source>
        <strain evidence="3">NBRC 15689</strain>
    </source>
</reference>
<dbReference type="Pfam" id="PF06890">
    <property type="entry name" value="Phage_Mu_Gp45"/>
    <property type="match status" value="1"/>
</dbReference>
<evidence type="ECO:0000259" key="2">
    <source>
        <dbReference type="Pfam" id="PF06890"/>
    </source>
</evidence>
<keyword evidence="4" id="KW-1185">Reference proteome</keyword>
<accession>A0ABQ4T9E1</accession>
<protein>
    <recommendedName>
        <fullName evidence="2">Bacteriophage Mu Gp45 N-terminal domain-containing protein</fullName>
    </recommendedName>
</protein>
<reference evidence="3" key="1">
    <citation type="journal article" date="2021" name="Front. Microbiol.">
        <title>Comprehensive Comparative Genomics and Phenotyping of Methylobacterium Species.</title>
        <authorList>
            <person name="Alessa O."/>
            <person name="Ogura Y."/>
            <person name="Fujitani Y."/>
            <person name="Takami H."/>
            <person name="Hayashi T."/>
            <person name="Sahin N."/>
            <person name="Tani A."/>
        </authorList>
    </citation>
    <scope>NUCLEOTIDE SEQUENCE</scope>
    <source>
        <strain evidence="3">NBRC 15689</strain>
    </source>
</reference>
<evidence type="ECO:0000256" key="1">
    <source>
        <dbReference type="SAM" id="MobiDB-lite"/>
    </source>
</evidence>
<comment type="caution">
    <text evidence="3">The sequence shown here is derived from an EMBL/GenBank/DDBJ whole genome shotgun (WGS) entry which is preliminary data.</text>
</comment>
<evidence type="ECO:0000313" key="4">
    <source>
        <dbReference type="Proteomes" id="UP001055156"/>
    </source>
</evidence>
<organism evidence="3 4">
    <name type="scientific">Methylobacterium organophilum</name>
    <dbReference type="NCBI Taxonomy" id="410"/>
    <lineage>
        <taxon>Bacteria</taxon>
        <taxon>Pseudomonadati</taxon>
        <taxon>Pseudomonadota</taxon>
        <taxon>Alphaproteobacteria</taxon>
        <taxon>Hyphomicrobiales</taxon>
        <taxon>Methylobacteriaceae</taxon>
        <taxon>Methylobacterium</taxon>
    </lineage>
</organism>
<gene>
    <name evidence="3" type="ORF">LKMONMHP_2805</name>
</gene>
<name>A0ABQ4T9E1_METOR</name>
<dbReference type="EMBL" id="BPQV01000007">
    <property type="protein sequence ID" value="GJE27943.1"/>
    <property type="molecule type" value="Genomic_DNA"/>
</dbReference>
<feature type="domain" description="Bacteriophage Mu Gp45 N-terminal" evidence="2">
    <location>
        <begin position="16"/>
        <end position="81"/>
    </location>
</feature>
<dbReference type="InterPro" id="IPR053861">
    <property type="entry name" value="Phage_Mu_Gp45_N"/>
</dbReference>
<evidence type="ECO:0000313" key="3">
    <source>
        <dbReference type="EMBL" id="GJE27943.1"/>
    </source>
</evidence>
<dbReference type="RefSeq" id="WP_238311732.1">
    <property type="nucleotide sequence ID" value="NZ_BPQV01000007.1"/>
</dbReference>
<sequence>MAYFDTDDAVRTMLRRAAIKKVEDDGTQQIVTATGLKGEEFKVYRQQGHGVSSVPPIGSEGFVLALGGRSDRMLFLQGEHKDHRPSKQKAGDTVIYDAHGNAISLVEKNIRLVSGGTITLKGQKIVLDGEVHLGGEGGQLVHRKGDVDSHGDTAQGSASKVYAV</sequence>
<dbReference type="Proteomes" id="UP001055156">
    <property type="component" value="Unassembled WGS sequence"/>
</dbReference>
<proteinExistence type="predicted"/>
<feature type="region of interest" description="Disordered" evidence="1">
    <location>
        <begin position="144"/>
        <end position="164"/>
    </location>
</feature>